<proteinExistence type="predicted"/>
<dbReference type="AlphaFoldDB" id="A0A2W1JTV1"/>
<evidence type="ECO:0000259" key="6">
    <source>
        <dbReference type="Pfam" id="PF06271"/>
    </source>
</evidence>
<sequence>MEYIGMGPRIIAGLIDLVIILLMSVIITLLSGLATSAGMQVSPPTFIAVALFFFYPIGFEGILGATIGKMIMGQKIVKTNGFPIDLPAAIVRNLLRPIDAIPFFLPYLTGLILIQSSPKQQRLGDRIAKTIVVSKPGRRR</sequence>
<name>A0A2W1JTV1_9CYAN</name>
<keyword evidence="2 5" id="KW-0812">Transmembrane</keyword>
<accession>A0A2W1JTV1</accession>
<dbReference type="PANTHER" id="PTHR38480:SF1">
    <property type="entry name" value="SLR0254 PROTEIN"/>
    <property type="match status" value="1"/>
</dbReference>
<reference evidence="7 8" key="1">
    <citation type="journal article" date="2018" name="Sci. Rep.">
        <title>A novel species of the marine cyanobacterium Acaryochloris with a unique pigment content and lifestyle.</title>
        <authorList>
            <person name="Partensky F."/>
            <person name="Six C."/>
            <person name="Ratin M."/>
            <person name="Garczarek L."/>
            <person name="Vaulot D."/>
            <person name="Probert I."/>
            <person name="Calteau A."/>
            <person name="Gourvil P."/>
            <person name="Marie D."/>
            <person name="Grebert T."/>
            <person name="Bouchier C."/>
            <person name="Le Panse S."/>
            <person name="Gachenot M."/>
            <person name="Rodriguez F."/>
            <person name="Garrido J.L."/>
        </authorList>
    </citation>
    <scope>NUCLEOTIDE SEQUENCE [LARGE SCALE GENOMIC DNA]</scope>
    <source>
        <strain evidence="7 8">RCC1774</strain>
    </source>
</reference>
<organism evidence="7 8">
    <name type="scientific">Acaryochloris thomasi RCC1774</name>
    <dbReference type="NCBI Taxonomy" id="1764569"/>
    <lineage>
        <taxon>Bacteria</taxon>
        <taxon>Bacillati</taxon>
        <taxon>Cyanobacteriota</taxon>
        <taxon>Cyanophyceae</taxon>
        <taxon>Acaryochloridales</taxon>
        <taxon>Acaryochloridaceae</taxon>
        <taxon>Acaryochloris</taxon>
        <taxon>Acaryochloris thomasi</taxon>
    </lineage>
</organism>
<dbReference type="InterPro" id="IPR010432">
    <property type="entry name" value="RDD"/>
</dbReference>
<gene>
    <name evidence="7" type="ORF">C1752_01798</name>
</gene>
<evidence type="ECO:0000256" key="4">
    <source>
        <dbReference type="ARBA" id="ARBA00023136"/>
    </source>
</evidence>
<keyword evidence="4 5" id="KW-0472">Membrane</keyword>
<evidence type="ECO:0000256" key="3">
    <source>
        <dbReference type="ARBA" id="ARBA00022989"/>
    </source>
</evidence>
<dbReference type="Pfam" id="PF06271">
    <property type="entry name" value="RDD"/>
    <property type="match status" value="1"/>
</dbReference>
<comment type="subcellular location">
    <subcellularLocation>
        <location evidence="1">Membrane</location>
        <topology evidence="1">Multi-pass membrane protein</topology>
    </subcellularLocation>
</comment>
<evidence type="ECO:0000313" key="8">
    <source>
        <dbReference type="Proteomes" id="UP000248857"/>
    </source>
</evidence>
<protein>
    <recommendedName>
        <fullName evidence="6">RDD domain-containing protein</fullName>
    </recommendedName>
</protein>
<dbReference type="EMBL" id="PQWO01000004">
    <property type="protein sequence ID" value="PZD73982.1"/>
    <property type="molecule type" value="Genomic_DNA"/>
</dbReference>
<comment type="caution">
    <text evidence="7">The sequence shown here is derived from an EMBL/GenBank/DDBJ whole genome shotgun (WGS) entry which is preliminary data.</text>
</comment>
<evidence type="ECO:0000256" key="2">
    <source>
        <dbReference type="ARBA" id="ARBA00022692"/>
    </source>
</evidence>
<dbReference type="PANTHER" id="PTHR38480">
    <property type="entry name" value="SLR0254 PROTEIN"/>
    <property type="match status" value="1"/>
</dbReference>
<dbReference type="RefSeq" id="WP_110985745.1">
    <property type="nucleotide sequence ID" value="NZ_CAWNWM010000004.1"/>
</dbReference>
<feature type="transmembrane region" description="Helical" evidence="5">
    <location>
        <begin position="46"/>
        <end position="68"/>
    </location>
</feature>
<feature type="domain" description="RDD" evidence="6">
    <location>
        <begin position="5"/>
        <end position="129"/>
    </location>
</feature>
<evidence type="ECO:0000256" key="5">
    <source>
        <dbReference type="SAM" id="Phobius"/>
    </source>
</evidence>
<dbReference type="Proteomes" id="UP000248857">
    <property type="component" value="Unassembled WGS sequence"/>
</dbReference>
<feature type="transmembrane region" description="Helical" evidence="5">
    <location>
        <begin position="12"/>
        <end position="34"/>
    </location>
</feature>
<evidence type="ECO:0000313" key="7">
    <source>
        <dbReference type="EMBL" id="PZD73982.1"/>
    </source>
</evidence>
<dbReference type="OrthoDB" id="200257at2"/>
<keyword evidence="3 5" id="KW-1133">Transmembrane helix</keyword>
<evidence type="ECO:0000256" key="1">
    <source>
        <dbReference type="ARBA" id="ARBA00004141"/>
    </source>
</evidence>
<dbReference type="GO" id="GO:0016020">
    <property type="term" value="C:membrane"/>
    <property type="evidence" value="ECO:0007669"/>
    <property type="project" value="UniProtKB-SubCell"/>
</dbReference>
<keyword evidence="8" id="KW-1185">Reference proteome</keyword>